<feature type="compositionally biased region" description="Polar residues" evidence="1">
    <location>
        <begin position="24"/>
        <end position="33"/>
    </location>
</feature>
<reference evidence="2" key="2">
    <citation type="submission" date="2020-11" db="EMBL/GenBank/DDBJ databases">
        <authorList>
            <consortium name="DOE Joint Genome Institute"/>
            <person name="Kuo A."/>
            <person name="Miyauchi S."/>
            <person name="Kiss E."/>
            <person name="Drula E."/>
            <person name="Kohler A."/>
            <person name="Sanchez-Garcia M."/>
            <person name="Andreopoulos B."/>
            <person name="Barry K.W."/>
            <person name="Bonito G."/>
            <person name="Buee M."/>
            <person name="Carver A."/>
            <person name="Chen C."/>
            <person name="Cichocki N."/>
            <person name="Clum A."/>
            <person name="Culley D."/>
            <person name="Crous P.W."/>
            <person name="Fauchery L."/>
            <person name="Girlanda M."/>
            <person name="Hayes R."/>
            <person name="Keri Z."/>
            <person name="Labutti K."/>
            <person name="Lipzen A."/>
            <person name="Lombard V."/>
            <person name="Magnuson J."/>
            <person name="Maillard F."/>
            <person name="Morin E."/>
            <person name="Murat C."/>
            <person name="Nolan M."/>
            <person name="Ohm R."/>
            <person name="Pangilinan J."/>
            <person name="Pereira M."/>
            <person name="Perotto S."/>
            <person name="Peter M."/>
            <person name="Riley R."/>
            <person name="Sitrit Y."/>
            <person name="Stielow B."/>
            <person name="Szollosi G."/>
            <person name="Zifcakova L."/>
            <person name="Stursova M."/>
            <person name="Spatafora J.W."/>
            <person name="Tedersoo L."/>
            <person name="Vaario L.-M."/>
            <person name="Yamada A."/>
            <person name="Yan M."/>
            <person name="Wang P."/>
            <person name="Xu J."/>
            <person name="Bruns T."/>
            <person name="Baldrian P."/>
            <person name="Vilgalys R."/>
            <person name="Henrissat B."/>
            <person name="Grigoriev I.V."/>
            <person name="Hibbett D."/>
            <person name="Nagy L.G."/>
            <person name="Martin F.M."/>
        </authorList>
    </citation>
    <scope>NUCLEOTIDE SEQUENCE</scope>
    <source>
        <strain evidence="2">UH-Tt-Lm1</strain>
    </source>
</reference>
<feature type="region of interest" description="Disordered" evidence="1">
    <location>
        <begin position="259"/>
        <end position="315"/>
    </location>
</feature>
<dbReference type="EMBL" id="WIUZ02000004">
    <property type="protein sequence ID" value="KAF9787808.1"/>
    <property type="molecule type" value="Genomic_DNA"/>
</dbReference>
<keyword evidence="3" id="KW-1185">Reference proteome</keyword>
<evidence type="ECO:0000313" key="3">
    <source>
        <dbReference type="Proteomes" id="UP000736335"/>
    </source>
</evidence>
<feature type="region of interest" description="Disordered" evidence="1">
    <location>
        <begin position="1"/>
        <end position="235"/>
    </location>
</feature>
<feature type="compositionally biased region" description="Polar residues" evidence="1">
    <location>
        <begin position="289"/>
        <end position="303"/>
    </location>
</feature>
<reference evidence="2" key="1">
    <citation type="journal article" date="2020" name="Nat. Commun.">
        <title>Large-scale genome sequencing of mycorrhizal fungi provides insights into the early evolution of symbiotic traits.</title>
        <authorList>
            <person name="Miyauchi S."/>
            <person name="Kiss E."/>
            <person name="Kuo A."/>
            <person name="Drula E."/>
            <person name="Kohler A."/>
            <person name="Sanchez-Garcia M."/>
            <person name="Morin E."/>
            <person name="Andreopoulos B."/>
            <person name="Barry K.W."/>
            <person name="Bonito G."/>
            <person name="Buee M."/>
            <person name="Carver A."/>
            <person name="Chen C."/>
            <person name="Cichocki N."/>
            <person name="Clum A."/>
            <person name="Culley D."/>
            <person name="Crous P.W."/>
            <person name="Fauchery L."/>
            <person name="Girlanda M."/>
            <person name="Hayes R.D."/>
            <person name="Keri Z."/>
            <person name="LaButti K."/>
            <person name="Lipzen A."/>
            <person name="Lombard V."/>
            <person name="Magnuson J."/>
            <person name="Maillard F."/>
            <person name="Murat C."/>
            <person name="Nolan M."/>
            <person name="Ohm R.A."/>
            <person name="Pangilinan J."/>
            <person name="Pereira M.F."/>
            <person name="Perotto S."/>
            <person name="Peter M."/>
            <person name="Pfister S."/>
            <person name="Riley R."/>
            <person name="Sitrit Y."/>
            <person name="Stielow J.B."/>
            <person name="Szollosi G."/>
            <person name="Zifcakova L."/>
            <person name="Stursova M."/>
            <person name="Spatafora J.W."/>
            <person name="Tedersoo L."/>
            <person name="Vaario L.M."/>
            <person name="Yamada A."/>
            <person name="Yan M."/>
            <person name="Wang P."/>
            <person name="Xu J."/>
            <person name="Bruns T."/>
            <person name="Baldrian P."/>
            <person name="Vilgalys R."/>
            <person name="Dunand C."/>
            <person name="Henrissat B."/>
            <person name="Grigoriev I.V."/>
            <person name="Hibbett D."/>
            <person name="Nagy L.G."/>
            <person name="Martin F.M."/>
        </authorList>
    </citation>
    <scope>NUCLEOTIDE SEQUENCE</scope>
    <source>
        <strain evidence="2">UH-Tt-Lm1</strain>
    </source>
</reference>
<accession>A0A9P6HID1</accession>
<feature type="region of interest" description="Disordered" evidence="1">
    <location>
        <begin position="328"/>
        <end position="395"/>
    </location>
</feature>
<proteinExistence type="predicted"/>
<gene>
    <name evidence="2" type="ORF">BJ322DRAFT_1208939</name>
</gene>
<feature type="compositionally biased region" description="Low complexity" evidence="1">
    <location>
        <begin position="159"/>
        <end position="170"/>
    </location>
</feature>
<evidence type="ECO:0000313" key="2">
    <source>
        <dbReference type="EMBL" id="KAF9787808.1"/>
    </source>
</evidence>
<sequence>MPKVVMRETPPLENNAAKTRTLKRTSSNASLASLPTPPRTIHKRKRSGSRVSSAHDSGDESDASVSERRALGKRRKIVHTQEAELKEEELFWTGVTPPANKPSTSAKAGPVTRSATRSPEESPKIMTRTQYKESRSVAITGLQSPPPSRRQPPRKVKKPVTPQPLVAPRTPRTPRTPRVTVRSPGKTVGKGKGRATKEMPVRDSPNNPFLDEEDGPKPLIAPRFKTPEPKVPITPLEKRKTVTYVFRGHRQELLNPLYGYKPSEQSKLPPEHPDFSPDLALPAKLLFPTTPTKRSLRSATRGRSPSPCRDDIAPLVFKTPKKQLRFVATAEEPQLPKKKAEVEQASSSKDSAVKTAPKGKVSLMDMTLEHREKKGQASTTAATTSGKGVAKNKRL</sequence>
<dbReference type="OrthoDB" id="3364608at2759"/>
<organism evidence="2 3">
    <name type="scientific">Thelephora terrestris</name>
    <dbReference type="NCBI Taxonomy" id="56493"/>
    <lineage>
        <taxon>Eukaryota</taxon>
        <taxon>Fungi</taxon>
        <taxon>Dikarya</taxon>
        <taxon>Basidiomycota</taxon>
        <taxon>Agaricomycotina</taxon>
        <taxon>Agaricomycetes</taxon>
        <taxon>Thelephorales</taxon>
        <taxon>Thelephoraceae</taxon>
        <taxon>Thelephora</taxon>
    </lineage>
</organism>
<dbReference type="AlphaFoldDB" id="A0A9P6HID1"/>
<dbReference type="Proteomes" id="UP000736335">
    <property type="component" value="Unassembled WGS sequence"/>
</dbReference>
<protein>
    <submittedName>
        <fullName evidence="2">Uncharacterized protein</fullName>
    </submittedName>
</protein>
<name>A0A9P6HID1_9AGAM</name>
<evidence type="ECO:0000256" key="1">
    <source>
        <dbReference type="SAM" id="MobiDB-lite"/>
    </source>
</evidence>
<feature type="compositionally biased region" description="Low complexity" evidence="1">
    <location>
        <begin position="376"/>
        <end position="389"/>
    </location>
</feature>
<comment type="caution">
    <text evidence="2">The sequence shown here is derived from an EMBL/GenBank/DDBJ whole genome shotgun (WGS) entry which is preliminary data.</text>
</comment>